<name>A0ABT7E1X4_9NEIS</name>
<accession>A0ABT7E1X4</accession>
<dbReference type="NCBIfam" id="TIGR00043">
    <property type="entry name" value="rRNA maturation RNase YbeY"/>
    <property type="match status" value="1"/>
</dbReference>
<evidence type="ECO:0000256" key="4">
    <source>
        <dbReference type="ARBA" id="ARBA00022759"/>
    </source>
</evidence>
<comment type="similarity">
    <text evidence="1 7">Belongs to the endoribonuclease YbeY family.</text>
</comment>
<dbReference type="Gene3D" id="3.40.390.30">
    <property type="entry name" value="Metalloproteases ('zincins'), catalytic domain"/>
    <property type="match status" value="1"/>
</dbReference>
<keyword evidence="2 7" id="KW-0540">Nuclease</keyword>
<comment type="function">
    <text evidence="7">Single strand-specific metallo-endoribonuclease involved in late-stage 70S ribosome quality control and in maturation of the 3' terminus of the 16S rRNA.</text>
</comment>
<comment type="caution">
    <text evidence="8">The sequence shown here is derived from an EMBL/GenBank/DDBJ whole genome shotgun (WGS) entry which is preliminary data.</text>
</comment>
<keyword evidence="9" id="KW-1185">Reference proteome</keyword>
<dbReference type="EC" id="3.1.-.-" evidence="7"/>
<dbReference type="Proteomes" id="UP001172778">
    <property type="component" value="Unassembled WGS sequence"/>
</dbReference>
<dbReference type="HAMAP" id="MF_00009">
    <property type="entry name" value="Endoribonucl_YbeY"/>
    <property type="match status" value="1"/>
</dbReference>
<evidence type="ECO:0000256" key="6">
    <source>
        <dbReference type="ARBA" id="ARBA00022833"/>
    </source>
</evidence>
<keyword evidence="5 7" id="KW-0378">Hydrolase</keyword>
<evidence type="ECO:0000256" key="2">
    <source>
        <dbReference type="ARBA" id="ARBA00022722"/>
    </source>
</evidence>
<keyword evidence="3 7" id="KW-0479">Metal-binding</keyword>
<evidence type="ECO:0000256" key="7">
    <source>
        <dbReference type="HAMAP-Rule" id="MF_00009"/>
    </source>
</evidence>
<feature type="binding site" evidence="7">
    <location>
        <position position="126"/>
    </location>
    <ligand>
        <name>Zn(2+)</name>
        <dbReference type="ChEBI" id="CHEBI:29105"/>
        <note>catalytic</note>
    </ligand>
</feature>
<organism evidence="8 9">
    <name type="scientific">Parachitinimonas caeni</name>
    <dbReference type="NCBI Taxonomy" id="3031301"/>
    <lineage>
        <taxon>Bacteria</taxon>
        <taxon>Pseudomonadati</taxon>
        <taxon>Pseudomonadota</taxon>
        <taxon>Betaproteobacteria</taxon>
        <taxon>Neisseriales</taxon>
        <taxon>Chitinibacteraceae</taxon>
        <taxon>Parachitinimonas</taxon>
    </lineage>
</organism>
<protein>
    <recommendedName>
        <fullName evidence="7">Endoribonuclease YbeY</fullName>
        <ecNumber evidence="7">3.1.-.-</ecNumber>
    </recommendedName>
</protein>
<dbReference type="RefSeq" id="WP_284102634.1">
    <property type="nucleotide sequence ID" value="NZ_JARRAF010000035.1"/>
</dbReference>
<comment type="subcellular location">
    <subcellularLocation>
        <location evidence="7">Cytoplasm</location>
    </subcellularLocation>
</comment>
<sequence>MARNKLVLSVQYAVDSNLAPSRKQFREWAHSALDKSINAAEVTLRIVDVDEGRELNAQYRGKDYATNVLTFTFDDSPLVEGMPLYGDLVLCAPVVAKEAQEQGKALDAHYAHLVVHGMLHLQGYDHIEDDEAEEMESLETQIMQQLGFPDPYAKDEA</sequence>
<keyword evidence="4 7" id="KW-0255">Endonuclease</keyword>
<dbReference type="InterPro" id="IPR002036">
    <property type="entry name" value="YbeY"/>
</dbReference>
<dbReference type="Pfam" id="PF02130">
    <property type="entry name" value="YbeY"/>
    <property type="match status" value="1"/>
</dbReference>
<dbReference type="InterPro" id="IPR020549">
    <property type="entry name" value="YbeY_CS"/>
</dbReference>
<keyword evidence="7" id="KW-0690">Ribosome biogenesis</keyword>
<feature type="binding site" evidence="7">
    <location>
        <position position="116"/>
    </location>
    <ligand>
        <name>Zn(2+)</name>
        <dbReference type="ChEBI" id="CHEBI:29105"/>
        <note>catalytic</note>
    </ligand>
</feature>
<keyword evidence="6 7" id="KW-0862">Zinc</keyword>
<feature type="binding site" evidence="7">
    <location>
        <position position="120"/>
    </location>
    <ligand>
        <name>Zn(2+)</name>
        <dbReference type="ChEBI" id="CHEBI:29105"/>
        <note>catalytic</note>
    </ligand>
</feature>
<dbReference type="SUPFAM" id="SSF55486">
    <property type="entry name" value="Metalloproteases ('zincins'), catalytic domain"/>
    <property type="match status" value="1"/>
</dbReference>
<dbReference type="EMBL" id="JARRAF010000035">
    <property type="protein sequence ID" value="MDK2126316.1"/>
    <property type="molecule type" value="Genomic_DNA"/>
</dbReference>
<dbReference type="PANTHER" id="PTHR46986:SF1">
    <property type="entry name" value="ENDORIBONUCLEASE YBEY, CHLOROPLASTIC"/>
    <property type="match status" value="1"/>
</dbReference>
<dbReference type="PANTHER" id="PTHR46986">
    <property type="entry name" value="ENDORIBONUCLEASE YBEY, CHLOROPLASTIC"/>
    <property type="match status" value="1"/>
</dbReference>
<evidence type="ECO:0000256" key="3">
    <source>
        <dbReference type="ARBA" id="ARBA00022723"/>
    </source>
</evidence>
<evidence type="ECO:0000256" key="1">
    <source>
        <dbReference type="ARBA" id="ARBA00010875"/>
    </source>
</evidence>
<evidence type="ECO:0000313" key="8">
    <source>
        <dbReference type="EMBL" id="MDK2126316.1"/>
    </source>
</evidence>
<keyword evidence="7" id="KW-0698">rRNA processing</keyword>
<evidence type="ECO:0000313" key="9">
    <source>
        <dbReference type="Proteomes" id="UP001172778"/>
    </source>
</evidence>
<dbReference type="PROSITE" id="PS01306">
    <property type="entry name" value="UPF0054"/>
    <property type="match status" value="1"/>
</dbReference>
<keyword evidence="7" id="KW-0963">Cytoplasm</keyword>
<comment type="cofactor">
    <cofactor evidence="7">
        <name>Zn(2+)</name>
        <dbReference type="ChEBI" id="CHEBI:29105"/>
    </cofactor>
    <text evidence="7">Binds 1 zinc ion.</text>
</comment>
<reference evidence="8" key="1">
    <citation type="submission" date="2023-03" db="EMBL/GenBank/DDBJ databases">
        <title>Chitinimonas shenzhenensis gen. nov., sp. nov., a novel member of family Burkholderiaceae isolated from activated sludge collected in Shen Zhen, China.</title>
        <authorList>
            <person name="Wang X."/>
        </authorList>
    </citation>
    <scope>NUCLEOTIDE SEQUENCE</scope>
    <source>
        <strain evidence="8">DQS-5</strain>
    </source>
</reference>
<gene>
    <name evidence="7 8" type="primary">ybeY</name>
    <name evidence="8" type="ORF">PZA18_19920</name>
</gene>
<dbReference type="InterPro" id="IPR023091">
    <property type="entry name" value="MetalPrtase_cat_dom_sf_prd"/>
</dbReference>
<evidence type="ECO:0000256" key="5">
    <source>
        <dbReference type="ARBA" id="ARBA00022801"/>
    </source>
</evidence>
<proteinExistence type="inferred from homology"/>